<dbReference type="GO" id="GO:0005524">
    <property type="term" value="F:ATP binding"/>
    <property type="evidence" value="ECO:0007669"/>
    <property type="project" value="UniProtKB-KW"/>
</dbReference>
<evidence type="ECO:0000259" key="9">
    <source>
        <dbReference type="PROSITE" id="PS50929"/>
    </source>
</evidence>
<dbReference type="Gene3D" id="1.20.1560.10">
    <property type="entry name" value="ABC transporter type 1, transmembrane domain"/>
    <property type="match status" value="1"/>
</dbReference>
<dbReference type="Pfam" id="PF00664">
    <property type="entry name" value="ABC_membrane"/>
    <property type="match status" value="1"/>
</dbReference>
<sequence length="541" mass="57121">MELAFSVVLSVLQSLLLIPIAWLIKVIFDRILAHAGLIELLIPCGVILFLAAASSGMLLLSRHHSLRVTKLVIGDLRQEMMAKAYQLAGLFSSAADRSALHNTIVHDTERLDIGSNAIAGVVLPGLITSLIFGIVLMIVAPTLLVSTLLMVPFTFLANRFLGRALRHRVDRFRTAFRNFDGNVIAALRRTELTRLRGAEAFELQSQAVHVDALSSAGSRVAWTATAYTALQAFVITIVSVITLIVGGNAVAMGWMTVGALAAYFFVLAQLGSSIKAMWIALPSVLAGINALDAIARTLAAERQTPAGGTLEHVVEGGITCRDIHFSHGPDPLLAGLDLSVPPGATVAIIGPNGSGKTTLICLLLGLYEPDSGSLLIDGKPLADMALDHYRRQVGVVLQDPLIFSGTISANIAYGFPSATAAEVAAAAALSGADAFIRTLPDGYDTDIGKAGVSLSGGQHQMLAIARALLGNPKILILDEPTNHLDERTVRTLLANIEALSSQPTVIVITHDRELATRMSTVHALEGGRLPLVGGQGRPLSA</sequence>
<accession>A0A1G6CVZ5</accession>
<evidence type="ECO:0000256" key="4">
    <source>
        <dbReference type="ARBA" id="ARBA00022840"/>
    </source>
</evidence>
<evidence type="ECO:0000313" key="11">
    <source>
        <dbReference type="Proteomes" id="UP000199071"/>
    </source>
</evidence>
<evidence type="ECO:0000256" key="2">
    <source>
        <dbReference type="ARBA" id="ARBA00022692"/>
    </source>
</evidence>
<dbReference type="Pfam" id="PF00005">
    <property type="entry name" value="ABC_tran"/>
    <property type="match status" value="1"/>
</dbReference>
<evidence type="ECO:0000256" key="1">
    <source>
        <dbReference type="ARBA" id="ARBA00004651"/>
    </source>
</evidence>
<keyword evidence="4 10" id="KW-0067">ATP-binding</keyword>
<dbReference type="GO" id="GO:0015421">
    <property type="term" value="F:ABC-type oligopeptide transporter activity"/>
    <property type="evidence" value="ECO:0007669"/>
    <property type="project" value="TreeGrafter"/>
</dbReference>
<evidence type="ECO:0000256" key="3">
    <source>
        <dbReference type="ARBA" id="ARBA00022741"/>
    </source>
</evidence>
<comment type="subcellular location">
    <subcellularLocation>
        <location evidence="1">Cell membrane</location>
        <topology evidence="1">Multi-pass membrane protein</topology>
    </subcellularLocation>
</comment>
<gene>
    <name evidence="10" type="ORF">SAMN02982931_02802</name>
</gene>
<feature type="transmembrane region" description="Helical" evidence="7">
    <location>
        <begin position="117"/>
        <end position="137"/>
    </location>
</feature>
<dbReference type="GO" id="GO:0016887">
    <property type="term" value="F:ATP hydrolysis activity"/>
    <property type="evidence" value="ECO:0007669"/>
    <property type="project" value="InterPro"/>
</dbReference>
<dbReference type="Gene3D" id="3.40.50.300">
    <property type="entry name" value="P-loop containing nucleotide triphosphate hydrolases"/>
    <property type="match status" value="1"/>
</dbReference>
<dbReference type="SMART" id="SM00382">
    <property type="entry name" value="AAA"/>
    <property type="match status" value="1"/>
</dbReference>
<organism evidence="10 11">
    <name type="scientific">Bauldia litoralis</name>
    <dbReference type="NCBI Taxonomy" id="665467"/>
    <lineage>
        <taxon>Bacteria</taxon>
        <taxon>Pseudomonadati</taxon>
        <taxon>Pseudomonadota</taxon>
        <taxon>Alphaproteobacteria</taxon>
        <taxon>Hyphomicrobiales</taxon>
        <taxon>Kaistiaceae</taxon>
        <taxon>Bauldia</taxon>
    </lineage>
</organism>
<name>A0A1G6CVZ5_9HYPH</name>
<keyword evidence="11" id="KW-1185">Reference proteome</keyword>
<feature type="transmembrane region" description="Helical" evidence="7">
    <location>
        <begin position="143"/>
        <end position="161"/>
    </location>
</feature>
<dbReference type="InterPro" id="IPR003439">
    <property type="entry name" value="ABC_transporter-like_ATP-bd"/>
</dbReference>
<dbReference type="InterPro" id="IPR039421">
    <property type="entry name" value="Type_1_exporter"/>
</dbReference>
<feature type="transmembrane region" description="Helical" evidence="7">
    <location>
        <begin position="40"/>
        <end position="60"/>
    </location>
</feature>
<evidence type="ECO:0000259" key="8">
    <source>
        <dbReference type="PROSITE" id="PS50893"/>
    </source>
</evidence>
<feature type="transmembrane region" description="Helical" evidence="7">
    <location>
        <begin position="224"/>
        <end position="245"/>
    </location>
</feature>
<dbReference type="CDD" id="cd07346">
    <property type="entry name" value="ABC_6TM_exporters"/>
    <property type="match status" value="1"/>
</dbReference>
<evidence type="ECO:0000256" key="7">
    <source>
        <dbReference type="SAM" id="Phobius"/>
    </source>
</evidence>
<feature type="transmembrane region" description="Helical" evidence="7">
    <location>
        <begin position="7"/>
        <end position="28"/>
    </location>
</feature>
<dbReference type="InterPro" id="IPR027417">
    <property type="entry name" value="P-loop_NTPase"/>
</dbReference>
<dbReference type="AlphaFoldDB" id="A0A1G6CVZ5"/>
<dbReference type="SUPFAM" id="SSF90123">
    <property type="entry name" value="ABC transporter transmembrane region"/>
    <property type="match status" value="1"/>
</dbReference>
<dbReference type="PANTHER" id="PTHR43394:SF1">
    <property type="entry name" value="ATP-BINDING CASSETTE SUB-FAMILY B MEMBER 10, MITOCHONDRIAL"/>
    <property type="match status" value="1"/>
</dbReference>
<protein>
    <submittedName>
        <fullName evidence="10">ATP-binding cassette, subfamily B</fullName>
    </submittedName>
</protein>
<dbReference type="EMBL" id="FMXQ01000005">
    <property type="protein sequence ID" value="SDB36855.1"/>
    <property type="molecule type" value="Genomic_DNA"/>
</dbReference>
<proteinExistence type="predicted"/>
<feature type="domain" description="ABC transmembrane type-1" evidence="9">
    <location>
        <begin position="4"/>
        <end position="286"/>
    </location>
</feature>
<dbReference type="PANTHER" id="PTHR43394">
    <property type="entry name" value="ATP-DEPENDENT PERMEASE MDL1, MITOCHONDRIAL"/>
    <property type="match status" value="1"/>
</dbReference>
<evidence type="ECO:0000313" key="10">
    <source>
        <dbReference type="EMBL" id="SDB36855.1"/>
    </source>
</evidence>
<evidence type="ECO:0000256" key="5">
    <source>
        <dbReference type="ARBA" id="ARBA00022989"/>
    </source>
</evidence>
<dbReference type="RefSeq" id="WP_090877053.1">
    <property type="nucleotide sequence ID" value="NZ_FMXQ01000005.1"/>
</dbReference>
<dbReference type="STRING" id="665467.SAMN02982931_02802"/>
<reference evidence="10 11" key="1">
    <citation type="submission" date="2016-10" db="EMBL/GenBank/DDBJ databases">
        <authorList>
            <person name="de Groot N.N."/>
        </authorList>
    </citation>
    <scope>NUCLEOTIDE SEQUENCE [LARGE SCALE GENOMIC DNA]</scope>
    <source>
        <strain evidence="10 11">ATCC 35022</strain>
    </source>
</reference>
<keyword evidence="5 7" id="KW-1133">Transmembrane helix</keyword>
<dbReference type="InterPro" id="IPR036640">
    <property type="entry name" value="ABC1_TM_sf"/>
</dbReference>
<feature type="domain" description="ABC transporter" evidence="8">
    <location>
        <begin position="318"/>
        <end position="541"/>
    </location>
</feature>
<keyword evidence="6 7" id="KW-0472">Membrane</keyword>
<dbReference type="OrthoDB" id="9778547at2"/>
<dbReference type="SUPFAM" id="SSF52540">
    <property type="entry name" value="P-loop containing nucleoside triphosphate hydrolases"/>
    <property type="match status" value="1"/>
</dbReference>
<dbReference type="PROSITE" id="PS50893">
    <property type="entry name" value="ABC_TRANSPORTER_2"/>
    <property type="match status" value="1"/>
</dbReference>
<dbReference type="InterPro" id="IPR003593">
    <property type="entry name" value="AAA+_ATPase"/>
</dbReference>
<dbReference type="Proteomes" id="UP000199071">
    <property type="component" value="Unassembled WGS sequence"/>
</dbReference>
<dbReference type="GO" id="GO:0005886">
    <property type="term" value="C:plasma membrane"/>
    <property type="evidence" value="ECO:0007669"/>
    <property type="project" value="UniProtKB-SubCell"/>
</dbReference>
<keyword evidence="3" id="KW-0547">Nucleotide-binding</keyword>
<keyword evidence="2 7" id="KW-0812">Transmembrane</keyword>
<dbReference type="PROSITE" id="PS50929">
    <property type="entry name" value="ABC_TM1F"/>
    <property type="match status" value="1"/>
</dbReference>
<dbReference type="InterPro" id="IPR011527">
    <property type="entry name" value="ABC1_TM_dom"/>
</dbReference>
<evidence type="ECO:0000256" key="6">
    <source>
        <dbReference type="ARBA" id="ARBA00023136"/>
    </source>
</evidence>